<comment type="subcellular location">
    <subcellularLocation>
        <location evidence="11">Cytoplasm</location>
    </subcellularLocation>
    <subcellularLocation>
        <location evidence="11">Nucleus</location>
    </subcellularLocation>
    <subcellularLocation>
        <location evidence="11">Mitochondrion intermembrane space</location>
    </subcellularLocation>
</comment>
<keyword evidence="12" id="KW-0732">Signal</keyword>
<dbReference type="Gene3D" id="3.40.50.150">
    <property type="entry name" value="Vaccinia Virus protein VP39"/>
    <property type="match status" value="1"/>
</dbReference>
<evidence type="ECO:0000256" key="6">
    <source>
        <dbReference type="ARBA" id="ARBA00022714"/>
    </source>
</evidence>
<dbReference type="FunFam" id="3.40.50.150:FF:000085">
    <property type="entry name" value="Anamorsin homolog"/>
    <property type="match status" value="1"/>
</dbReference>
<comment type="cofactor">
    <cofactor evidence="11">
        <name>[2Fe-2S] cluster</name>
        <dbReference type="ChEBI" id="CHEBI:190135"/>
    </cofactor>
</comment>
<feature type="short sequence motif" description="Cx2C motif 1" evidence="11">
    <location>
        <begin position="362"/>
        <end position="365"/>
    </location>
</feature>
<feature type="binding site" evidence="11">
    <location>
        <position position="328"/>
    </location>
    <ligand>
        <name>[2Fe-2S] cluster</name>
        <dbReference type="ChEBI" id="CHEBI:190135"/>
    </ligand>
</feature>
<evidence type="ECO:0000256" key="9">
    <source>
        <dbReference type="ARBA" id="ARBA00023014"/>
    </source>
</evidence>
<name>A0AAD9E774_9TELE</name>
<feature type="binding site" evidence="11">
    <location>
        <position position="376"/>
    </location>
    <ligand>
        <name>[4Fe-4S] cluster</name>
        <dbReference type="ChEBI" id="CHEBI:49883"/>
    </ligand>
</feature>
<feature type="signal peptide" evidence="12">
    <location>
        <begin position="1"/>
        <end position="21"/>
    </location>
</feature>
<feature type="short sequence motif" description="Cx2C motif 2" evidence="11">
    <location>
        <begin position="373"/>
        <end position="376"/>
    </location>
</feature>
<evidence type="ECO:0000259" key="14">
    <source>
        <dbReference type="Pfam" id="PF20922"/>
    </source>
</evidence>
<feature type="domain" description="Anamorsin C-terminal" evidence="13">
    <location>
        <begin position="358"/>
        <end position="391"/>
    </location>
</feature>
<comment type="function">
    <text evidence="11">Component of the cytosolic iron-sulfur (Fe-S) protein assembly (CIA) machinery required for the maturation of extramitochondrial Fe-S proteins. Part of an electron transfer chain functioning in an early step of cytosolic Fe-S biogenesis, facilitating the de novo assembly of a [4Fe-4S] cluster on the scaffold complex NUBP1-NUBP2. Electrons are transferred to CIAPIN1 from NADPH via the FAD- and FMN-containing protein NDOR1. NDOR1-CIAPIN1 are also required for the assembly of the diferric tyrosyl radical cofactor of ribonucleotide reductase (RNR), probably by providing electrons for reduction during radical cofactor maturation in the catalytic small subunit. Has anti-apoptotic effects in the cell. Involved in negative control of cell death upon cytokine withdrawal. Promotes development of hematopoietic cells.</text>
</comment>
<evidence type="ECO:0000256" key="10">
    <source>
        <dbReference type="ARBA" id="ARBA00023128"/>
    </source>
</evidence>
<dbReference type="GO" id="GO:0046872">
    <property type="term" value="F:metal ion binding"/>
    <property type="evidence" value="ECO:0007669"/>
    <property type="project" value="UniProtKB-KW"/>
</dbReference>
<evidence type="ECO:0000256" key="2">
    <source>
        <dbReference type="ARBA" id="ARBA00008169"/>
    </source>
</evidence>
<comment type="domain">
    <text evidence="11">The C-terminal domain binds 2 Fe-S clusters but is otherwise mostly in an intrinsically disordered conformation.</text>
</comment>
<keyword evidence="7 11" id="KW-0479">Metal-binding</keyword>
<comment type="subunit">
    <text evidence="11">Monomer. Interacts with NDOR1. Interacts with CHCHD4.</text>
</comment>
<dbReference type="Pfam" id="PF05093">
    <property type="entry name" value="CIAPIN1"/>
    <property type="match status" value="2"/>
</dbReference>
<dbReference type="HAMAP" id="MF_03115">
    <property type="entry name" value="Anamorsin"/>
    <property type="match status" value="1"/>
</dbReference>
<reference evidence="15" key="1">
    <citation type="submission" date="2023-03" db="EMBL/GenBank/DDBJ databases">
        <title>Electrophorus voltai genome.</title>
        <authorList>
            <person name="Bian C."/>
        </authorList>
    </citation>
    <scope>NUCLEOTIDE SEQUENCE</scope>
    <source>
        <strain evidence="15">CB-2022</strain>
        <tissue evidence="15">Muscle</tissue>
    </source>
</reference>
<dbReference type="InterPro" id="IPR046408">
    <property type="entry name" value="CIAPIN1"/>
</dbReference>
<dbReference type="SUPFAM" id="SSF53335">
    <property type="entry name" value="S-adenosyl-L-methionine-dependent methyltransferases"/>
    <property type="match status" value="1"/>
</dbReference>
<feature type="binding site" evidence="11">
    <location>
        <position position="365"/>
    </location>
    <ligand>
        <name>[4Fe-4S] cluster</name>
        <dbReference type="ChEBI" id="CHEBI:49883"/>
    </ligand>
</feature>
<protein>
    <recommendedName>
        <fullName evidence="11">Anamorsin</fullName>
    </recommendedName>
    <alternativeName>
        <fullName evidence="11">Cytokine-induced apoptosis inhibitor 1</fullName>
    </alternativeName>
    <alternativeName>
        <fullName evidence="11">Fe-S cluster assembly protein DRE2 homolog</fullName>
    </alternativeName>
</protein>
<dbReference type="Proteomes" id="UP001239994">
    <property type="component" value="Unassembled WGS sequence"/>
</dbReference>
<evidence type="ECO:0000256" key="12">
    <source>
        <dbReference type="SAM" id="SignalP"/>
    </source>
</evidence>
<keyword evidence="16" id="KW-1185">Reference proteome</keyword>
<comment type="cofactor">
    <cofactor evidence="1 11">
        <name>[4Fe-4S] cluster</name>
        <dbReference type="ChEBI" id="CHEBI:49883"/>
    </cofactor>
</comment>
<feature type="region of interest" description="Fe-S binding site B" evidence="11">
    <location>
        <begin position="362"/>
        <end position="376"/>
    </location>
</feature>
<dbReference type="GO" id="GO:0005634">
    <property type="term" value="C:nucleus"/>
    <property type="evidence" value="ECO:0007669"/>
    <property type="project" value="UniProtKB-SubCell"/>
</dbReference>
<comment type="caution">
    <text evidence="11">Lacks conserved residue(s) required for the propagation of feature annotation.</text>
</comment>
<evidence type="ECO:0000313" key="15">
    <source>
        <dbReference type="EMBL" id="KAK1804602.1"/>
    </source>
</evidence>
<dbReference type="Pfam" id="PF20922">
    <property type="entry name" value="Anamorsin_N"/>
    <property type="match status" value="1"/>
</dbReference>
<evidence type="ECO:0000256" key="11">
    <source>
        <dbReference type="HAMAP-Rule" id="MF_03115"/>
    </source>
</evidence>
<evidence type="ECO:0000256" key="8">
    <source>
        <dbReference type="ARBA" id="ARBA00023004"/>
    </source>
</evidence>
<dbReference type="GO" id="GO:0051537">
    <property type="term" value="F:2 iron, 2 sulfur cluster binding"/>
    <property type="evidence" value="ECO:0007669"/>
    <property type="project" value="UniProtKB-UniRule"/>
</dbReference>
<evidence type="ECO:0000256" key="5">
    <source>
        <dbReference type="ARBA" id="ARBA00022703"/>
    </source>
</evidence>
<dbReference type="EMBL" id="JAROKS010000004">
    <property type="protein sequence ID" value="KAK1804602.1"/>
    <property type="molecule type" value="Genomic_DNA"/>
</dbReference>
<feature type="binding site" evidence="11">
    <location>
        <position position="362"/>
    </location>
    <ligand>
        <name>[4Fe-4S] cluster</name>
        <dbReference type="ChEBI" id="CHEBI:49883"/>
    </ligand>
</feature>
<comment type="domain">
    <text evidence="11">The twin Cx2C motifs are involved in the recognition by the mitochondrial CHCHD4/MIA40-GFER/ERV1 disulfide relay system. The formation of 2 disulfide bonds in the Cx2C motifs through dithiol/disulfide exchange reactions effectively traps the protein in the mitochondrial intermembrane space.</text>
</comment>
<proteinExistence type="inferred from homology"/>
<dbReference type="InterPro" id="IPR029063">
    <property type="entry name" value="SAM-dependent_MTases_sf"/>
</dbReference>
<feature type="binding site" evidence="11">
    <location>
        <position position="344"/>
    </location>
    <ligand>
        <name>[2Fe-2S] cluster</name>
        <dbReference type="ChEBI" id="CHEBI:190135"/>
    </ligand>
</feature>
<dbReference type="GO" id="GO:0005758">
    <property type="term" value="C:mitochondrial intermembrane space"/>
    <property type="evidence" value="ECO:0007669"/>
    <property type="project" value="UniProtKB-SubCell"/>
</dbReference>
<feature type="domain" description="Anamorsin C-terminal" evidence="13">
    <location>
        <begin position="324"/>
        <end position="356"/>
    </location>
</feature>
<evidence type="ECO:0000256" key="4">
    <source>
        <dbReference type="ARBA" id="ARBA00022490"/>
    </source>
</evidence>
<feature type="binding site" evidence="11">
    <location>
        <position position="342"/>
    </location>
    <ligand>
        <name>[2Fe-2S] cluster</name>
        <dbReference type="ChEBI" id="CHEBI:190135"/>
    </ligand>
</feature>
<dbReference type="AlphaFoldDB" id="A0AAD9E774"/>
<keyword evidence="8 11" id="KW-0408">Iron</keyword>
<keyword evidence="10 11" id="KW-0496">Mitochondrion</keyword>
<keyword evidence="9 11" id="KW-0411">Iron-sulfur</keyword>
<dbReference type="InterPro" id="IPR049011">
    <property type="entry name" value="Anamorsin_N_metazoan"/>
</dbReference>
<organism evidence="15 16">
    <name type="scientific">Electrophorus voltai</name>
    <dbReference type="NCBI Taxonomy" id="2609070"/>
    <lineage>
        <taxon>Eukaryota</taxon>
        <taxon>Metazoa</taxon>
        <taxon>Chordata</taxon>
        <taxon>Craniata</taxon>
        <taxon>Vertebrata</taxon>
        <taxon>Euteleostomi</taxon>
        <taxon>Actinopterygii</taxon>
        <taxon>Neopterygii</taxon>
        <taxon>Teleostei</taxon>
        <taxon>Ostariophysi</taxon>
        <taxon>Gymnotiformes</taxon>
        <taxon>Gymnotoidei</taxon>
        <taxon>Gymnotidae</taxon>
        <taxon>Electrophorus</taxon>
    </lineage>
</organism>
<dbReference type="GO" id="GO:0016226">
    <property type="term" value="P:iron-sulfur cluster assembly"/>
    <property type="evidence" value="ECO:0007669"/>
    <property type="project" value="UniProtKB-UniRule"/>
</dbReference>
<gene>
    <name evidence="11" type="primary">CIAPIN1</name>
    <name evidence="15" type="ORF">P4O66_020597</name>
</gene>
<evidence type="ECO:0000256" key="7">
    <source>
        <dbReference type="ARBA" id="ARBA00022723"/>
    </source>
</evidence>
<comment type="domain">
    <text evidence="11">The N-terminal domain has structural similarity with S-adenosyl-L-methionine-dependent methyltransferases, but does not bind S-adenosyl-L-methionine. It is required for correct assembly of the 2 Fe-S clusters.</text>
</comment>
<comment type="caution">
    <text evidence="15">The sequence shown here is derived from an EMBL/GenBank/DDBJ whole genome shotgun (WGS) entry which is preliminary data.</text>
</comment>
<accession>A0AAD9E774</accession>
<evidence type="ECO:0000256" key="1">
    <source>
        <dbReference type="ARBA" id="ARBA00001966"/>
    </source>
</evidence>
<feature type="binding site" evidence="11">
    <location>
        <position position="339"/>
    </location>
    <ligand>
        <name>[2Fe-2S] cluster</name>
        <dbReference type="ChEBI" id="CHEBI:190135"/>
    </ligand>
</feature>
<dbReference type="GO" id="GO:0030097">
    <property type="term" value="P:hemopoiesis"/>
    <property type="evidence" value="ECO:0007669"/>
    <property type="project" value="UniProtKB-UniRule"/>
</dbReference>
<sequence>MISPGVTVAMLLLAACVRSTALLCEVRVVGRRRDSLVSVGVVRETQHERAMETAARAVTTGNAAHLNRYCYGHKNITFVDVDMAGLGLKDGDKVLVVWTQPSTAVAVKDFAESIGAIVGSQSLVTLENIERLQLSSHSPSSYDWVLSGLLPDSALLHGPDTLAEMAKVLKPGGRLLLEEPVAVEGAKDDTLKNLDTGLEVSGVRTSGKLLSALKLSGLVSVTEVKSEALGPKAALALRERTGFQGNAAFRVRMSASKPNFEIGSSTQLKLSLTKKTEKPTIDPSVAKLWTISVNEMDDDDVDLVDSDSLLDAEDLKKPHPASLKTSSCGESGTKKKKACKNCTCGLAEELEQEKASTPKSACGNCYLGDAFRCSSCPYLGMPAFKPGEKVVLANTQVADP</sequence>
<dbReference type="GO" id="GO:0006915">
    <property type="term" value="P:apoptotic process"/>
    <property type="evidence" value="ECO:0007669"/>
    <property type="project" value="UniProtKB-KW"/>
</dbReference>
<comment type="similarity">
    <text evidence="2 11">Belongs to the anamorsin family.</text>
</comment>
<dbReference type="GO" id="GO:0051539">
    <property type="term" value="F:4 iron, 4 sulfur cluster binding"/>
    <property type="evidence" value="ECO:0007669"/>
    <property type="project" value="UniProtKB-KW"/>
</dbReference>
<keyword evidence="11" id="KW-0539">Nucleus</keyword>
<dbReference type="GO" id="GO:0043066">
    <property type="term" value="P:negative regulation of apoptotic process"/>
    <property type="evidence" value="ECO:0007669"/>
    <property type="project" value="UniProtKB-UniRule"/>
</dbReference>
<evidence type="ECO:0000256" key="3">
    <source>
        <dbReference type="ARBA" id="ARBA00022485"/>
    </source>
</evidence>
<dbReference type="InterPro" id="IPR007785">
    <property type="entry name" value="Anamorsin"/>
</dbReference>
<dbReference type="PANTHER" id="PTHR13273:SF14">
    <property type="entry name" value="ANAMORSIN"/>
    <property type="match status" value="1"/>
</dbReference>
<evidence type="ECO:0000259" key="13">
    <source>
        <dbReference type="Pfam" id="PF05093"/>
    </source>
</evidence>
<feature type="domain" description="Anamorsin N-terminal" evidence="14">
    <location>
        <begin position="91"/>
        <end position="265"/>
    </location>
</feature>
<keyword evidence="6 11" id="KW-0001">2Fe-2S</keyword>
<feature type="chain" id="PRO_5042041025" description="Anamorsin" evidence="12">
    <location>
        <begin position="22"/>
        <end position="400"/>
    </location>
</feature>
<keyword evidence="5 11" id="KW-0053">Apoptosis</keyword>
<dbReference type="PANTHER" id="PTHR13273">
    <property type="entry name" value="ANAMORSIN"/>
    <property type="match status" value="1"/>
</dbReference>
<feature type="binding site" evidence="11">
    <location>
        <position position="373"/>
    </location>
    <ligand>
        <name>[4Fe-4S] cluster</name>
        <dbReference type="ChEBI" id="CHEBI:49883"/>
    </ligand>
</feature>
<feature type="region of interest" description="Fe-S binding site A" evidence="11">
    <location>
        <begin position="328"/>
        <end position="344"/>
    </location>
</feature>
<keyword evidence="4 11" id="KW-0963">Cytoplasm</keyword>
<evidence type="ECO:0000313" key="16">
    <source>
        <dbReference type="Proteomes" id="UP001239994"/>
    </source>
</evidence>
<keyword evidence="3 11" id="KW-0004">4Fe-4S</keyword>
<dbReference type="GO" id="GO:0009055">
    <property type="term" value="F:electron transfer activity"/>
    <property type="evidence" value="ECO:0007669"/>
    <property type="project" value="UniProtKB-UniRule"/>
</dbReference>